<dbReference type="AlphaFoldDB" id="A0A2N6KKB4"/>
<evidence type="ECO:0000313" key="3">
    <source>
        <dbReference type="Proteomes" id="UP000235025"/>
    </source>
</evidence>
<gene>
    <name evidence="2" type="ORF">CEN50_04540</name>
</gene>
<feature type="compositionally biased region" description="Basic and acidic residues" evidence="1">
    <location>
        <begin position="315"/>
        <end position="330"/>
    </location>
</feature>
<evidence type="ECO:0000313" key="2">
    <source>
        <dbReference type="EMBL" id="PMB00129.1"/>
    </source>
</evidence>
<name>A0A2N6KKB4_9CYAN</name>
<dbReference type="Proteomes" id="UP000235025">
    <property type="component" value="Unassembled WGS sequence"/>
</dbReference>
<reference evidence="2 3" key="1">
    <citation type="submission" date="2017-07" db="EMBL/GenBank/DDBJ databases">
        <title>Genomes of Fischerella (Mastigocladus) sp. strains.</title>
        <authorList>
            <person name="Miller S.R."/>
        </authorList>
    </citation>
    <scope>NUCLEOTIDE SEQUENCE [LARGE SCALE GENOMIC DNA]</scope>
    <source>
        <strain evidence="2 3">CCMEE 5268</strain>
    </source>
</reference>
<dbReference type="EMBL" id="NMQA01000048">
    <property type="protein sequence ID" value="PMB00129.1"/>
    <property type="molecule type" value="Genomic_DNA"/>
</dbReference>
<protein>
    <submittedName>
        <fullName evidence="2">Uncharacterized protein</fullName>
    </submittedName>
</protein>
<comment type="caution">
    <text evidence="2">The sequence shown here is derived from an EMBL/GenBank/DDBJ whole genome shotgun (WGS) entry which is preliminary data.</text>
</comment>
<feature type="region of interest" description="Disordered" evidence="1">
    <location>
        <begin position="307"/>
        <end position="330"/>
    </location>
</feature>
<sequence>MSTEAIIKAQSSDIEVKAEVIEVYSQSSSIQLARISSHKAPRLGFFATVANGIGQAISDAASQAGKVVTETTAGMAEVINSMAYQAGKTVLETAANVGEVLDSVTPPGLAYLSATANNMGEVIGSAAFLTGKMVAGTTAGFGEAIGNATSQAGQAVAQTVSEVIENIPSPASKTTMQEFGGSLIGATVGETVGGTVGAVVAGIAMGPAGAIVGTQVGSVVGFTIGAQFGEDTVRQVNQITQKSSETVFDVKPLSSQQQKGSWLGNTTCNFLGETGTAVIGGVIGVTILGPKGKEVGRKIGMVVGRRTDWNPNTKTTDRVEVEGEGGKQQS</sequence>
<accession>A0A2N6KKB4</accession>
<evidence type="ECO:0000256" key="1">
    <source>
        <dbReference type="SAM" id="MobiDB-lite"/>
    </source>
</evidence>
<organism evidence="2 3">
    <name type="scientific">Fischerella thermalis CCMEE 5268</name>
    <dbReference type="NCBI Taxonomy" id="2019662"/>
    <lineage>
        <taxon>Bacteria</taxon>
        <taxon>Bacillati</taxon>
        <taxon>Cyanobacteriota</taxon>
        <taxon>Cyanophyceae</taxon>
        <taxon>Nostocales</taxon>
        <taxon>Hapalosiphonaceae</taxon>
        <taxon>Fischerella</taxon>
    </lineage>
</organism>
<proteinExistence type="predicted"/>
<dbReference type="RefSeq" id="WP_102171649.1">
    <property type="nucleotide sequence ID" value="NZ_NMQA01000048.1"/>
</dbReference>